<sequence>MKYIIITVILALACQIYAQVPTNGLVAYYPLNGNAIDASGNGNNGTINGGVTSTTDRFGITNMAMQFNGYNGYILVNSSTSFPSTAITTAFWLNRKGLVANGLENYICKEHAFSTYIYPNAEIVSQVWKGSAGQWTEWTAGSYTVPMDNEWIFYASTFDNFTKIVRIYINGGLVNTINETNPNAIVRTSSSPLYIGRNGSSSVYFIKGVLDDLRLYNRALSSIEIQQLYNEQSYNSLNSGLVAHYPFDNNFLDYSENGYDGTQSGGVSFTSDHLLQQNGAASFDGQNDQVNITPSGDLLNYCAGNHSYSAWIKLNSVPAVPKFVVDASGVGTGGDQRGINFSGNNYPGFKWVTTTSSYTVYSTQPLTPGVWYHIAGKLEGNTGKIYVNGVLKGTLSSTGTPTSIFNFKIGNISGGGTGNGFFNGNIDDLRVYKRALSEAEIRNLAQANIPLSVGFIISDMEPSVNEAIQLTVQSEGNPPPNKWTWNFGDNTPIQIINTPASPDISHTYSQTGLKEIKLTVENGTGISLSMSQTVQVSSNNKGIDLEIIETGGTNDVAFLGYFYEWRSCSWCLQPHFVRKIFPVEIVGGKRMAYINEFEDASTYIYNKLISDFNDTIYLYDATYKQLGHIAFQYDHSLQGESPRNAIIFFHNDNEMKVNPENTNKPFFPYSTASPEYKSGWNYYKIDEYPVSMLIPPNNSFPSSYNKPPVILVQGVSGTYSYSTNPNADFTQNDVSYWYTTPRLLNEKAHYDAWQYYYPYDTDIEHLGIGLKPAIDSLKAKYNQKIRIVTHSMGGLVTIKYLTKYSNNPNYDSREMIEKVLFTAPPMHGSYSANRLYRTAMGTLVEYFANKDKQAPAYRDLSLGSKFVEELNSGDWTSLIDLNGNDTLSDDYFALLGTTEKYHSSSSVHEESYKHSDGVVSISSASLLDHGIGFATIHGNHDDCNHGQSKNKKKYNIGLPDLIPEIIDSYFFDPAETFYSKLQAETNVRAVVKADMSVFKPSGATLATLNNSSYPTGEQDVNYQKGLLLLNIGSSSNPITIANIYTTRYNETDGILKLYPSGSYLLSEYGYTDIGFFVNNSFNDKENVYYFRGVFNNTTERGCAIYLSKVKNTIKLMDFSGNPIPGMSNTIDDFKYCYSNTLTLGTSGSRQNNLITNNRTDTKFSTLFETGAIPSDNISTSYFIDDQTSLVKFELSSKELDNSTFPLNIKLQIPDGTIIDSSYAGGNLLYDSLSGSYEMSIADPMFGKWKIWAESNQPGIDTISYAAFAYLKSDIYAYLINDTSIVNVGDYFNIEAGLQLENLNLSDSLNVWATITQPEGDTSIYNLSSSITAIDTAFKFIYPFQTDTSGYYTIKLNFEGVYNGYRFERVLFHQFGAADTTIVLKLPDITLRQNHSSSEIRLREYAYNYTCPYDSLLFETSAISSNIGPNAFLSYLNDTTWTHYFNSSLSDTGSVVIQYTMLLPDNNIIYDTILIHVVLPDLAIINDSVNQLAVCSDSALVASFQLKNQGNTYSNALSVKYFLSSDLTINSSDLCLKDRVIYFLERDSLVNISDSILIPSFINEGLWNLIIAVDPDGFIKEVNDSTNNVAILPLTIQKLSTLNVKLYLEGLYNAPNGSMNQAHDEDGPEFQGLVADLVTIRLANALPPYAIVKTFEDVEIGTNGIASVVIPQDLTGIYYIVINHRNSIETWSAIPVTLNSPSINYDFTTDSFKAYGNNMRLIGINNVLFTGDVTQDGVVDIADMTQVDNDSAVFMSGYLVTDINGDGIVDTADMSYIDNNSFGFVGRIIP</sequence>
<dbReference type="InterPro" id="IPR029058">
    <property type="entry name" value="AB_hydrolase_fold"/>
</dbReference>
<keyword evidence="2" id="KW-1015">Disulfide bond</keyword>
<evidence type="ECO:0000313" key="5">
    <source>
        <dbReference type="EMBL" id="GAP41889.1"/>
    </source>
</evidence>
<dbReference type="SUPFAM" id="SSF49299">
    <property type="entry name" value="PKD domain"/>
    <property type="match status" value="1"/>
</dbReference>
<dbReference type="InterPro" id="IPR011635">
    <property type="entry name" value="CARDB"/>
</dbReference>
<dbReference type="InterPro" id="IPR013783">
    <property type="entry name" value="Ig-like_fold"/>
</dbReference>
<dbReference type="Pfam" id="PF18911">
    <property type="entry name" value="PKD_4"/>
    <property type="match status" value="1"/>
</dbReference>
<dbReference type="InterPro" id="IPR006558">
    <property type="entry name" value="LamG-like"/>
</dbReference>
<reference evidence="5" key="1">
    <citation type="journal article" date="2015" name="Genome Announc.">
        <title>Draft Genome Sequence of Bacteroidales Strain TBC1, a Novel Isolate from a Methanogenic Wastewater Treatment System.</title>
        <authorList>
            <person name="Tourlousse D.M."/>
            <person name="Matsuura N."/>
            <person name="Sun L."/>
            <person name="Toyonaga M."/>
            <person name="Kuroda K."/>
            <person name="Ohashi A."/>
            <person name="Cruz R."/>
            <person name="Yamaguchi T."/>
            <person name="Sekiguchi Y."/>
        </authorList>
    </citation>
    <scope>NUCLEOTIDE SEQUENCE [LARGE SCALE GENOMIC DNA]</scope>
    <source>
        <strain evidence="5">TBC1</strain>
    </source>
</reference>
<dbReference type="PANTHER" id="PTHR42535">
    <property type="entry name" value="OOKINETE PROTEIN, PUTATIVE-RELATED"/>
    <property type="match status" value="1"/>
</dbReference>
<name>A0A0S7BWJ0_9BACT</name>
<feature type="chain" id="PRO_5006633286" evidence="3">
    <location>
        <begin position="19"/>
        <end position="1789"/>
    </location>
</feature>
<gene>
    <name evidence="5" type="ORF">TBC1_1115</name>
</gene>
<organism evidence="5">
    <name type="scientific">Lentimicrobium saccharophilum</name>
    <dbReference type="NCBI Taxonomy" id="1678841"/>
    <lineage>
        <taxon>Bacteria</taxon>
        <taxon>Pseudomonadati</taxon>
        <taxon>Bacteroidota</taxon>
        <taxon>Bacteroidia</taxon>
        <taxon>Bacteroidales</taxon>
        <taxon>Lentimicrobiaceae</taxon>
        <taxon>Lentimicrobium</taxon>
    </lineage>
</organism>
<dbReference type="PANTHER" id="PTHR42535:SF2">
    <property type="entry name" value="CHROMOSOME UNDETERMINED SCAFFOLD_146, WHOLE GENOME SHOTGUN SEQUENCE"/>
    <property type="match status" value="1"/>
</dbReference>
<evidence type="ECO:0000256" key="1">
    <source>
        <dbReference type="ARBA" id="ARBA00022729"/>
    </source>
</evidence>
<dbReference type="Pfam" id="PF13385">
    <property type="entry name" value="Laminin_G_3"/>
    <property type="match status" value="2"/>
</dbReference>
<dbReference type="GO" id="GO:0030246">
    <property type="term" value="F:carbohydrate binding"/>
    <property type="evidence" value="ECO:0007669"/>
    <property type="project" value="UniProtKB-KW"/>
</dbReference>
<dbReference type="GO" id="GO:0000272">
    <property type="term" value="P:polysaccharide catabolic process"/>
    <property type="evidence" value="ECO:0007669"/>
    <property type="project" value="InterPro"/>
</dbReference>
<feature type="signal peptide" evidence="3">
    <location>
        <begin position="1"/>
        <end position="18"/>
    </location>
</feature>
<dbReference type="GO" id="GO:0004553">
    <property type="term" value="F:hydrolase activity, hydrolyzing O-glycosyl compounds"/>
    <property type="evidence" value="ECO:0007669"/>
    <property type="project" value="UniProtKB-ARBA"/>
</dbReference>
<dbReference type="InterPro" id="IPR013320">
    <property type="entry name" value="ConA-like_dom_sf"/>
</dbReference>
<dbReference type="InterPro" id="IPR018247">
    <property type="entry name" value="EF_Hand_1_Ca_BS"/>
</dbReference>
<keyword evidence="5" id="KW-0430">Lectin</keyword>
<proteinExistence type="predicted"/>
<dbReference type="Gene3D" id="3.40.50.1820">
    <property type="entry name" value="alpha/beta hydrolase"/>
    <property type="match status" value="1"/>
</dbReference>
<dbReference type="InterPro" id="IPR035986">
    <property type="entry name" value="PKD_dom_sf"/>
</dbReference>
<dbReference type="InterPro" id="IPR000601">
    <property type="entry name" value="PKD_dom"/>
</dbReference>
<dbReference type="PROSITE" id="PS50093">
    <property type="entry name" value="PKD"/>
    <property type="match status" value="1"/>
</dbReference>
<dbReference type="CDD" id="cd00146">
    <property type="entry name" value="PKD"/>
    <property type="match status" value="1"/>
</dbReference>
<dbReference type="SUPFAM" id="SSF49899">
    <property type="entry name" value="Concanavalin A-like lectins/glucanases"/>
    <property type="match status" value="2"/>
</dbReference>
<protein>
    <submittedName>
        <fullName evidence="5">Concanavalin A-like lectin</fullName>
    </submittedName>
</protein>
<evidence type="ECO:0000259" key="4">
    <source>
        <dbReference type="PROSITE" id="PS50093"/>
    </source>
</evidence>
<dbReference type="PROSITE" id="PS00018">
    <property type="entry name" value="EF_HAND_1"/>
    <property type="match status" value="1"/>
</dbReference>
<dbReference type="EMBL" id="DF968182">
    <property type="protein sequence ID" value="GAP41889.1"/>
    <property type="molecule type" value="Genomic_DNA"/>
</dbReference>
<dbReference type="SUPFAM" id="SSF63446">
    <property type="entry name" value="Type I dockerin domain"/>
    <property type="match status" value="1"/>
</dbReference>
<evidence type="ECO:0000313" key="6">
    <source>
        <dbReference type="Proteomes" id="UP000053091"/>
    </source>
</evidence>
<evidence type="ECO:0000256" key="3">
    <source>
        <dbReference type="SAM" id="SignalP"/>
    </source>
</evidence>
<dbReference type="InterPro" id="IPR036439">
    <property type="entry name" value="Dockerin_dom_sf"/>
</dbReference>
<feature type="domain" description="PKD" evidence="4">
    <location>
        <begin position="451"/>
        <end position="543"/>
    </location>
</feature>
<dbReference type="Gene3D" id="2.60.120.200">
    <property type="match status" value="2"/>
</dbReference>
<dbReference type="InterPro" id="IPR022409">
    <property type="entry name" value="PKD/Chitinase_dom"/>
</dbReference>
<keyword evidence="6" id="KW-1185">Reference proteome</keyword>
<dbReference type="RefSeq" id="WP_172668781.1">
    <property type="nucleotide sequence ID" value="NZ_DF968182.1"/>
</dbReference>
<dbReference type="STRING" id="1678841.TBC1_1115"/>
<evidence type="ECO:0000256" key="2">
    <source>
        <dbReference type="ARBA" id="ARBA00023157"/>
    </source>
</evidence>
<keyword evidence="1 3" id="KW-0732">Signal</keyword>
<dbReference type="Gene3D" id="2.60.40.10">
    <property type="entry name" value="Immunoglobulins"/>
    <property type="match status" value="2"/>
</dbReference>
<dbReference type="SUPFAM" id="SSF53474">
    <property type="entry name" value="alpha/beta-Hydrolases"/>
    <property type="match status" value="1"/>
</dbReference>
<dbReference type="SMART" id="SM00560">
    <property type="entry name" value="LamGL"/>
    <property type="match status" value="2"/>
</dbReference>
<dbReference type="SMART" id="SM00089">
    <property type="entry name" value="PKD"/>
    <property type="match status" value="1"/>
</dbReference>
<dbReference type="Pfam" id="PF07705">
    <property type="entry name" value="CARDB"/>
    <property type="match status" value="1"/>
</dbReference>
<dbReference type="Proteomes" id="UP000053091">
    <property type="component" value="Unassembled WGS sequence"/>
</dbReference>
<accession>A0A0S7BWJ0</accession>